<dbReference type="STRING" id="312309.VF_1356"/>
<name>Q5E545_ALIF1</name>
<sequence>MTTISQVLLKARVNHRVLSLTREPLNPLMWAHYTNSYEGVVIEFDSIVSQLNSDEFVIPASKGDMIYTRTKPTNNDSSSYQCEFLNNTEEILKRTFLFKSQDWSYEEEVRVVGELQLKRSLFKTELINGRLMSMYSFPKGSITAVYIGYNAFRPFQVMADDLDDYILKQ</sequence>
<protein>
    <recommendedName>
        <fullName evidence="3">DUF2971 domain-containing protein</fullName>
    </recommendedName>
</protein>
<dbReference type="Proteomes" id="UP000000537">
    <property type="component" value="Chromosome I"/>
</dbReference>
<evidence type="ECO:0000313" key="1">
    <source>
        <dbReference type="EMBL" id="AAW85851.1"/>
    </source>
</evidence>
<dbReference type="InterPro" id="IPR021352">
    <property type="entry name" value="DUF2971"/>
</dbReference>
<dbReference type="PATRIC" id="fig|312309.11.peg.1366"/>
<dbReference type="KEGG" id="vfi:VF_1356"/>
<dbReference type="RefSeq" id="WP_011261955.1">
    <property type="nucleotide sequence ID" value="NC_006840.2"/>
</dbReference>
<organism evidence="1 2">
    <name type="scientific">Aliivibrio fischeri (strain ATCC 700601 / ES114)</name>
    <name type="common">Vibrio fischeri</name>
    <dbReference type="NCBI Taxonomy" id="312309"/>
    <lineage>
        <taxon>Bacteria</taxon>
        <taxon>Pseudomonadati</taxon>
        <taxon>Pseudomonadota</taxon>
        <taxon>Gammaproteobacteria</taxon>
        <taxon>Vibrionales</taxon>
        <taxon>Vibrionaceae</taxon>
        <taxon>Aliivibrio</taxon>
    </lineage>
</organism>
<dbReference type="Pfam" id="PF11185">
    <property type="entry name" value="DUF2971"/>
    <property type="match status" value="1"/>
</dbReference>
<reference evidence="1 2" key="2">
    <citation type="journal article" date="2008" name="BMC Genomics">
        <title>Comparative genomics-based investigation of resequencing targets in Vibrio fischeri: focus on point miscalls and artefactual expansions.</title>
        <authorList>
            <person name="Mandel M.J."/>
            <person name="Stabb E.V."/>
            <person name="Ruby E.G."/>
        </authorList>
    </citation>
    <scope>NUCLEOTIDE SEQUENCE [LARGE SCALE GENOMIC DNA]</scope>
    <source>
        <strain evidence="2">ATCC 700601 / ES114</strain>
    </source>
</reference>
<dbReference type="EnsemblBacteria" id="AAW85851">
    <property type="protein sequence ID" value="AAW85851"/>
    <property type="gene ID" value="VF_1356"/>
</dbReference>
<dbReference type="OrthoDB" id="4119964at2"/>
<dbReference type="AlphaFoldDB" id="Q5E545"/>
<dbReference type="GeneID" id="54164026"/>
<keyword evidence="2" id="KW-1185">Reference proteome</keyword>
<dbReference type="eggNOG" id="ENOG5032XMW">
    <property type="taxonomic scope" value="Bacteria"/>
</dbReference>
<gene>
    <name evidence="1" type="ordered locus">VF_1356</name>
</gene>
<dbReference type="HOGENOM" id="CLU_050666_3_0_6"/>
<evidence type="ECO:0008006" key="3">
    <source>
        <dbReference type="Google" id="ProtNLM"/>
    </source>
</evidence>
<reference evidence="1 2" key="1">
    <citation type="journal article" date="2005" name="Proc. Natl. Acad. Sci. U.S.A.">
        <title>Complete genome sequence of Vibrio fischeri: a symbiotic bacterium with pathogenic congeners.</title>
        <authorList>
            <person name="Ruby E.G."/>
            <person name="Urbanowski M."/>
            <person name="Campbell J."/>
            <person name="Dunn A."/>
            <person name="Faini M."/>
            <person name="Gunsalus R."/>
            <person name="Lostroh P."/>
            <person name="Lupp C."/>
            <person name="McCann J."/>
            <person name="Millikan D."/>
            <person name="Schaefer A."/>
            <person name="Stabb E."/>
            <person name="Stevens A."/>
            <person name="Visick K."/>
            <person name="Whistler C."/>
            <person name="Greenberg E.P."/>
        </authorList>
    </citation>
    <scope>NUCLEOTIDE SEQUENCE [LARGE SCALE GENOMIC DNA]</scope>
    <source>
        <strain evidence="2">ATCC 700601 / ES114</strain>
    </source>
</reference>
<dbReference type="EMBL" id="CP000020">
    <property type="protein sequence ID" value="AAW85851.1"/>
    <property type="molecule type" value="Genomic_DNA"/>
</dbReference>
<proteinExistence type="predicted"/>
<accession>Q5E545</accession>
<evidence type="ECO:0000313" key="2">
    <source>
        <dbReference type="Proteomes" id="UP000000537"/>
    </source>
</evidence>